<dbReference type="PANTHER" id="PTHR11941">
    <property type="entry name" value="ENOYL-COA HYDRATASE-RELATED"/>
    <property type="match status" value="1"/>
</dbReference>
<feature type="non-terminal residue" evidence="2">
    <location>
        <position position="1"/>
    </location>
</feature>
<dbReference type="CDD" id="cd06558">
    <property type="entry name" value="crotonase-like"/>
    <property type="match status" value="1"/>
</dbReference>
<accession>X0THW3</accession>
<gene>
    <name evidence="2" type="ORF">S01H1_13419</name>
</gene>
<name>X0THW3_9ZZZZ</name>
<dbReference type="AlphaFoldDB" id="X0THW3"/>
<proteinExistence type="predicted"/>
<sequence>DALVIGNEGTHFCAGVNIFVMWMAAQQGAFDQIDAMIRALHAYVMRMRYFPKPIVAAPFGMTLAGGAEVVMACSKRVAASETFIGLVEFGIGVIPAGSGTKELLRRVVNPVMRIPNADPISVMQKVFETIALAKVATGAHEAFEFGFFQPGDRIVMNKDHLLAEAKRSALAMVQEGYDPPTPEMIYAGGRDILAVMRTFVWGMKEAGWASEHDAIVANKLGYVLSGGEHSEPTWVPEQYILDLERQAFVELCQEEKTRERMAYMLEHNRPLRN</sequence>
<comment type="caution">
    <text evidence="2">The sequence shown here is derived from an EMBL/GenBank/DDBJ whole genome shotgun (WGS) entry which is preliminary data.</text>
</comment>
<evidence type="ECO:0000313" key="2">
    <source>
        <dbReference type="EMBL" id="GAF75680.1"/>
    </source>
</evidence>
<protein>
    <recommendedName>
        <fullName evidence="1">Enoyl-CoA hydratase/isomerase domain-containing protein</fullName>
    </recommendedName>
</protein>
<dbReference type="SUPFAM" id="SSF52096">
    <property type="entry name" value="ClpP/crotonase"/>
    <property type="match status" value="1"/>
</dbReference>
<reference evidence="2" key="1">
    <citation type="journal article" date="2014" name="Front. Microbiol.">
        <title>High frequency of phylogenetically diverse reductive dehalogenase-homologous genes in deep subseafloor sedimentary metagenomes.</title>
        <authorList>
            <person name="Kawai M."/>
            <person name="Futagami T."/>
            <person name="Toyoda A."/>
            <person name="Takaki Y."/>
            <person name="Nishi S."/>
            <person name="Hori S."/>
            <person name="Arai W."/>
            <person name="Tsubouchi T."/>
            <person name="Morono Y."/>
            <person name="Uchiyama I."/>
            <person name="Ito T."/>
            <person name="Fujiyama A."/>
            <person name="Inagaki F."/>
            <person name="Takami H."/>
        </authorList>
    </citation>
    <scope>NUCLEOTIDE SEQUENCE</scope>
    <source>
        <strain evidence="2">Expedition CK06-06</strain>
    </source>
</reference>
<dbReference type="Gene3D" id="3.90.226.10">
    <property type="entry name" value="2-enoyl-CoA Hydratase, Chain A, domain 1"/>
    <property type="match status" value="1"/>
</dbReference>
<dbReference type="EMBL" id="BARS01006922">
    <property type="protein sequence ID" value="GAF75680.1"/>
    <property type="molecule type" value="Genomic_DNA"/>
</dbReference>
<feature type="domain" description="Enoyl-CoA hydratase/isomerase" evidence="1">
    <location>
        <begin position="4"/>
        <end position="100"/>
    </location>
</feature>
<dbReference type="InterPro" id="IPR029045">
    <property type="entry name" value="ClpP/crotonase-like_dom_sf"/>
</dbReference>
<organism evidence="2">
    <name type="scientific">marine sediment metagenome</name>
    <dbReference type="NCBI Taxonomy" id="412755"/>
    <lineage>
        <taxon>unclassified sequences</taxon>
        <taxon>metagenomes</taxon>
        <taxon>ecological metagenomes</taxon>
    </lineage>
</organism>
<dbReference type="Pfam" id="PF16113">
    <property type="entry name" value="ECH_2"/>
    <property type="match status" value="1"/>
</dbReference>
<dbReference type="PANTHER" id="PTHR11941:SF54">
    <property type="entry name" value="ENOYL-COA HYDRATASE, MITOCHONDRIAL"/>
    <property type="match status" value="1"/>
</dbReference>
<dbReference type="InterPro" id="IPR045004">
    <property type="entry name" value="ECH_dom"/>
</dbReference>
<dbReference type="GO" id="GO:0003824">
    <property type="term" value="F:catalytic activity"/>
    <property type="evidence" value="ECO:0007669"/>
    <property type="project" value="UniProtKB-ARBA"/>
</dbReference>
<dbReference type="GO" id="GO:0006635">
    <property type="term" value="P:fatty acid beta-oxidation"/>
    <property type="evidence" value="ECO:0007669"/>
    <property type="project" value="TreeGrafter"/>
</dbReference>
<evidence type="ECO:0000259" key="1">
    <source>
        <dbReference type="Pfam" id="PF16113"/>
    </source>
</evidence>